<organism evidence="2 3">
    <name type="scientific">SAR92 clade bacterium H455</name>
    <dbReference type="NCBI Taxonomy" id="2974818"/>
    <lineage>
        <taxon>Bacteria</taxon>
        <taxon>Pseudomonadati</taxon>
        <taxon>Pseudomonadota</taxon>
        <taxon>Gammaproteobacteria</taxon>
        <taxon>Cellvibrionales</taxon>
        <taxon>Porticoccaceae</taxon>
        <taxon>SAR92 clade</taxon>
    </lineage>
</organism>
<keyword evidence="3" id="KW-1185">Reference proteome</keyword>
<evidence type="ECO:0008006" key="4">
    <source>
        <dbReference type="Google" id="ProtNLM"/>
    </source>
</evidence>
<evidence type="ECO:0000313" key="3">
    <source>
        <dbReference type="Proteomes" id="UP001059934"/>
    </source>
</evidence>
<feature type="signal peptide" evidence="1">
    <location>
        <begin position="1"/>
        <end position="27"/>
    </location>
</feature>
<dbReference type="InterPro" id="IPR009003">
    <property type="entry name" value="Peptidase_S1_PA"/>
</dbReference>
<reference evidence="2" key="1">
    <citation type="submission" date="2022-08" db="EMBL/GenBank/DDBJ databases">
        <title>Catabolic pathway analysis in culturable SAR92 clade bacteria reveals their overlooked roles in DMSP degradation in coastal seas.</title>
        <authorList>
            <person name="He X."/>
            <person name="Zhang X."/>
            <person name="Zhang Y."/>
        </authorList>
    </citation>
    <scope>NUCLEOTIDE SEQUENCE</scope>
    <source>
        <strain evidence="2">H455</strain>
    </source>
</reference>
<evidence type="ECO:0000256" key="1">
    <source>
        <dbReference type="SAM" id="SignalP"/>
    </source>
</evidence>
<feature type="chain" id="PRO_5045110895" description="Serine protease" evidence="1">
    <location>
        <begin position="28"/>
        <end position="298"/>
    </location>
</feature>
<accession>A0ABY5TQ71</accession>
<dbReference type="InterPro" id="IPR043504">
    <property type="entry name" value="Peptidase_S1_PA_chymotrypsin"/>
</dbReference>
<name>A0ABY5TQ71_9GAMM</name>
<dbReference type="EMBL" id="CP103416">
    <property type="protein sequence ID" value="UVW35241.1"/>
    <property type="molecule type" value="Genomic_DNA"/>
</dbReference>
<dbReference type="SUPFAM" id="SSF50494">
    <property type="entry name" value="Trypsin-like serine proteases"/>
    <property type="match status" value="1"/>
</dbReference>
<dbReference type="Gene3D" id="2.40.10.10">
    <property type="entry name" value="Trypsin-like serine proteases"/>
    <property type="match status" value="2"/>
</dbReference>
<dbReference type="Proteomes" id="UP001059934">
    <property type="component" value="Chromosome"/>
</dbReference>
<gene>
    <name evidence="2" type="ORF">NYF23_01220</name>
</gene>
<protein>
    <recommendedName>
        <fullName evidence="4">Serine protease</fullName>
    </recommendedName>
</protein>
<evidence type="ECO:0000313" key="2">
    <source>
        <dbReference type="EMBL" id="UVW35241.1"/>
    </source>
</evidence>
<dbReference type="Pfam" id="PF13365">
    <property type="entry name" value="Trypsin_2"/>
    <property type="match status" value="1"/>
</dbReference>
<keyword evidence="1" id="KW-0732">Signal</keyword>
<proteinExistence type="predicted"/>
<sequence>MGRYGLKRFSCVALLGLSLLLPSLAQAAIFGDGNPENGIEDQRLILSPEQQSQVESNAMAAVGTIMCDGGLRGTATHIQSPATDTGQSIIVTAVHILFDVKSGKRYASCSYLPKNKRLSAISFKTISEHSFNPRNSNKIAQSENDIVFVALNRVLHQPALLLSESRSIGSGKLSLLGYNSSQNHLTESTDCKQYRSIKFSSEKLLLHDCDARSGASGGPLILRSDNDQPAKLIAVHGGTLLIKTLLIDGMDKAESNSARRDGSVVDPERWINQARRVDRAVLERLRRFVAYLAKGSHD</sequence>